<dbReference type="InterPro" id="IPR005490">
    <property type="entry name" value="LD_TPept_cat_dom"/>
</dbReference>
<dbReference type="PANTHER" id="PTHR30582:SF2">
    <property type="entry name" value="L,D-TRANSPEPTIDASE YCIB-RELATED"/>
    <property type="match status" value="1"/>
</dbReference>
<keyword evidence="3 6" id="KW-0133">Cell shape</keyword>
<evidence type="ECO:0000313" key="9">
    <source>
        <dbReference type="EMBL" id="KRM12981.1"/>
    </source>
</evidence>
<dbReference type="eggNOG" id="COG1376">
    <property type="taxonomic scope" value="Bacteria"/>
</dbReference>
<evidence type="ECO:0000256" key="1">
    <source>
        <dbReference type="ARBA" id="ARBA00004752"/>
    </source>
</evidence>
<feature type="active site" description="Proton donor/acceptor" evidence="6">
    <location>
        <position position="164"/>
    </location>
</feature>
<dbReference type="UniPathway" id="UPA00219"/>
<dbReference type="GO" id="GO:0071555">
    <property type="term" value="P:cell wall organization"/>
    <property type="evidence" value="ECO:0007669"/>
    <property type="project" value="UniProtKB-UniRule"/>
</dbReference>
<evidence type="ECO:0000256" key="5">
    <source>
        <dbReference type="ARBA" id="ARBA00023316"/>
    </source>
</evidence>
<dbReference type="PATRIC" id="fig|1423807.3.peg.1708"/>
<dbReference type="SUPFAM" id="SSF141523">
    <property type="entry name" value="L,D-transpeptidase catalytic domain-like"/>
    <property type="match status" value="1"/>
</dbReference>
<name>A0A0R1W6G2_9LACO</name>
<dbReference type="Proteomes" id="UP000051820">
    <property type="component" value="Unassembled WGS sequence"/>
</dbReference>
<proteinExistence type="predicted"/>
<dbReference type="Gene3D" id="2.40.440.10">
    <property type="entry name" value="L,D-transpeptidase catalytic domain-like"/>
    <property type="match status" value="1"/>
</dbReference>
<dbReference type="GO" id="GO:0018104">
    <property type="term" value="P:peptidoglycan-protein cross-linking"/>
    <property type="evidence" value="ECO:0007669"/>
    <property type="project" value="TreeGrafter"/>
</dbReference>
<dbReference type="InterPro" id="IPR050979">
    <property type="entry name" value="LD-transpeptidase"/>
</dbReference>
<feature type="domain" description="L,D-TPase catalytic" evidence="8">
    <location>
        <begin position="89"/>
        <end position="215"/>
    </location>
</feature>
<evidence type="ECO:0000256" key="3">
    <source>
        <dbReference type="ARBA" id="ARBA00022960"/>
    </source>
</evidence>
<sequence>MRGKEKLFKHIKARYKIIISCVLIALIAVSGYLMMAGASASSNTSSAASSSSESSATSNNSSSKESKTVDWTKSSETKAYPDLDKYPKAWLDVNIEKQRVYIRDGADHNKILYTMYCSTGKNNSTPRGTYHIQAERGTHFYNASEKEGANYYVSWKNHGEYLFHTVPVDANGNYKKSVADNIGKKASSHGCVQLTIPDAKWVYENVPEGMKVVVH</sequence>
<gene>
    <name evidence="9" type="ORF">FD16_GL001667</name>
</gene>
<evidence type="ECO:0000256" key="6">
    <source>
        <dbReference type="PROSITE-ProRule" id="PRU01373"/>
    </source>
</evidence>
<dbReference type="GO" id="GO:0016740">
    <property type="term" value="F:transferase activity"/>
    <property type="evidence" value="ECO:0007669"/>
    <property type="project" value="UniProtKB-KW"/>
</dbReference>
<dbReference type="Pfam" id="PF03734">
    <property type="entry name" value="YkuD"/>
    <property type="match status" value="1"/>
</dbReference>
<keyword evidence="10" id="KW-1185">Reference proteome</keyword>
<comment type="caution">
    <text evidence="9">The sequence shown here is derived from an EMBL/GenBank/DDBJ whole genome shotgun (WGS) entry which is preliminary data.</text>
</comment>
<keyword evidence="2" id="KW-0808">Transferase</keyword>
<keyword evidence="5 6" id="KW-0961">Cell wall biogenesis/degradation</keyword>
<comment type="pathway">
    <text evidence="1 6">Cell wall biogenesis; peptidoglycan biosynthesis.</text>
</comment>
<dbReference type="EMBL" id="AZGF01000004">
    <property type="protein sequence ID" value="KRM12981.1"/>
    <property type="molecule type" value="Genomic_DNA"/>
</dbReference>
<keyword evidence="4 6" id="KW-0573">Peptidoglycan synthesis</keyword>
<evidence type="ECO:0000313" key="10">
    <source>
        <dbReference type="Proteomes" id="UP000051820"/>
    </source>
</evidence>
<dbReference type="GO" id="GO:0005576">
    <property type="term" value="C:extracellular region"/>
    <property type="evidence" value="ECO:0007669"/>
    <property type="project" value="TreeGrafter"/>
</dbReference>
<dbReference type="GO" id="GO:0071972">
    <property type="term" value="F:peptidoglycan L,D-transpeptidase activity"/>
    <property type="evidence" value="ECO:0007669"/>
    <property type="project" value="TreeGrafter"/>
</dbReference>
<dbReference type="GO" id="GO:0008360">
    <property type="term" value="P:regulation of cell shape"/>
    <property type="evidence" value="ECO:0007669"/>
    <property type="project" value="UniProtKB-UniRule"/>
</dbReference>
<dbReference type="PANTHER" id="PTHR30582">
    <property type="entry name" value="L,D-TRANSPEPTIDASE"/>
    <property type="match status" value="1"/>
</dbReference>
<accession>A0A0R1W6G2</accession>
<dbReference type="AlphaFoldDB" id="A0A0R1W6G2"/>
<organism evidence="9 10">
    <name type="scientific">Paucilactobacillus suebicus DSM 5007 = KCTC 3549</name>
    <dbReference type="NCBI Taxonomy" id="1423807"/>
    <lineage>
        <taxon>Bacteria</taxon>
        <taxon>Bacillati</taxon>
        <taxon>Bacillota</taxon>
        <taxon>Bacilli</taxon>
        <taxon>Lactobacillales</taxon>
        <taxon>Lactobacillaceae</taxon>
        <taxon>Paucilactobacillus</taxon>
    </lineage>
</organism>
<evidence type="ECO:0000259" key="8">
    <source>
        <dbReference type="PROSITE" id="PS52029"/>
    </source>
</evidence>
<dbReference type="PROSITE" id="PS52029">
    <property type="entry name" value="LD_TPASE"/>
    <property type="match status" value="1"/>
</dbReference>
<protein>
    <recommendedName>
        <fullName evidence="8">L,D-TPase catalytic domain-containing protein</fullName>
    </recommendedName>
</protein>
<evidence type="ECO:0000256" key="2">
    <source>
        <dbReference type="ARBA" id="ARBA00022679"/>
    </source>
</evidence>
<evidence type="ECO:0000256" key="7">
    <source>
        <dbReference type="SAM" id="MobiDB-lite"/>
    </source>
</evidence>
<dbReference type="STRING" id="1423807.FD16_GL001667"/>
<dbReference type="InterPro" id="IPR038063">
    <property type="entry name" value="Transpep_catalytic_dom"/>
</dbReference>
<feature type="active site" description="Nucleophile" evidence="6">
    <location>
        <position position="191"/>
    </location>
</feature>
<reference evidence="9 10" key="1">
    <citation type="journal article" date="2015" name="Genome Announc.">
        <title>Expanding the biotechnology potential of lactobacilli through comparative genomics of 213 strains and associated genera.</title>
        <authorList>
            <person name="Sun Z."/>
            <person name="Harris H.M."/>
            <person name="McCann A."/>
            <person name="Guo C."/>
            <person name="Argimon S."/>
            <person name="Zhang W."/>
            <person name="Yang X."/>
            <person name="Jeffery I.B."/>
            <person name="Cooney J.C."/>
            <person name="Kagawa T.F."/>
            <person name="Liu W."/>
            <person name="Song Y."/>
            <person name="Salvetti E."/>
            <person name="Wrobel A."/>
            <person name="Rasinkangas P."/>
            <person name="Parkhill J."/>
            <person name="Rea M.C."/>
            <person name="O'Sullivan O."/>
            <person name="Ritari J."/>
            <person name="Douillard F.P."/>
            <person name="Paul Ross R."/>
            <person name="Yang R."/>
            <person name="Briner A.E."/>
            <person name="Felis G.E."/>
            <person name="de Vos W.M."/>
            <person name="Barrangou R."/>
            <person name="Klaenhammer T.R."/>
            <person name="Caufield P.W."/>
            <person name="Cui Y."/>
            <person name="Zhang H."/>
            <person name="O'Toole P.W."/>
        </authorList>
    </citation>
    <scope>NUCLEOTIDE SEQUENCE [LARGE SCALE GENOMIC DNA]</scope>
    <source>
        <strain evidence="9 10">DSM 5007</strain>
    </source>
</reference>
<evidence type="ECO:0000256" key="4">
    <source>
        <dbReference type="ARBA" id="ARBA00022984"/>
    </source>
</evidence>
<dbReference type="CDD" id="cd16913">
    <property type="entry name" value="YkuD_like"/>
    <property type="match status" value="1"/>
</dbReference>
<feature type="region of interest" description="Disordered" evidence="7">
    <location>
        <begin position="44"/>
        <end position="71"/>
    </location>
</feature>
<feature type="compositionally biased region" description="Low complexity" evidence="7">
    <location>
        <begin position="44"/>
        <end position="63"/>
    </location>
</feature>